<name>A0A211ZUK4_9PROT</name>
<dbReference type="Pfam" id="PF00364">
    <property type="entry name" value="Biotin_lipoyl"/>
    <property type="match status" value="1"/>
</dbReference>
<evidence type="ECO:0000259" key="3">
    <source>
        <dbReference type="Pfam" id="PF00364"/>
    </source>
</evidence>
<dbReference type="InterPro" id="IPR000089">
    <property type="entry name" value="Biotin_lipoyl"/>
</dbReference>
<dbReference type="Gene3D" id="2.40.30.170">
    <property type="match status" value="1"/>
</dbReference>
<dbReference type="STRING" id="1122125.GCA_000423185_06709"/>
<dbReference type="NCBIfam" id="TIGR01730">
    <property type="entry name" value="RND_mfp"/>
    <property type="match status" value="1"/>
</dbReference>
<dbReference type="GO" id="GO:0015562">
    <property type="term" value="F:efflux transmembrane transporter activity"/>
    <property type="evidence" value="ECO:0007669"/>
    <property type="project" value="TreeGrafter"/>
</dbReference>
<dbReference type="AlphaFoldDB" id="A0A211ZUK4"/>
<evidence type="ECO:0000256" key="2">
    <source>
        <dbReference type="SAM" id="Coils"/>
    </source>
</evidence>
<sequence>MSDSRPPDPAERPVMQAARRRPRPWLAVLFGLGAAALAATAVVMTGADGIGSAMAPAGQARPVVSVAIARQRPIERMLSLTGTVMPREEIAIGTAIEGQRIAEVLVEEGDRVAAGQVILRLETDLLTAALHDAEAAVLRAQAGLARDQATQAEAAVSFRRIEQLRGSSAFNPQEYDKRRAVAVSSNKMLEVSRAEVAQAQAKADDARTRLGRAEIRAPTAGIVSERAARVGALAGSGPLVKLIREGEVELEAEVPEVDLPALAAGQPARIRVTGVEEAFDGRVRLVAPKADRDSRLGRARIALPVDPRLRPGVFGRAAIVAERRDGAVVIPDSALIQRDDLGDSAVLTVAADGTVARRVVTVGLRQDGWAEIRSGLAPGQPVVLSAGAFLRDGDRVTVADEMPALFRPLAGRP</sequence>
<dbReference type="Pfam" id="PF25989">
    <property type="entry name" value="YknX_C"/>
    <property type="match status" value="1"/>
</dbReference>
<protein>
    <submittedName>
        <fullName evidence="6">Uncharacterized protein</fullName>
    </submittedName>
</protein>
<keyword evidence="7" id="KW-1185">Reference proteome</keyword>
<dbReference type="GO" id="GO:1990281">
    <property type="term" value="C:efflux pump complex"/>
    <property type="evidence" value="ECO:0007669"/>
    <property type="project" value="TreeGrafter"/>
</dbReference>
<accession>A0A211ZUK4</accession>
<dbReference type="Gene3D" id="2.40.420.20">
    <property type="match status" value="1"/>
</dbReference>
<evidence type="ECO:0000259" key="4">
    <source>
        <dbReference type="Pfam" id="PF25954"/>
    </source>
</evidence>
<evidence type="ECO:0000313" key="6">
    <source>
        <dbReference type="EMBL" id="OWJ68899.1"/>
    </source>
</evidence>
<dbReference type="Gene3D" id="2.40.50.100">
    <property type="match status" value="1"/>
</dbReference>
<feature type="domain" description="YknX-like C-terminal permuted SH3-like" evidence="5">
    <location>
        <begin position="328"/>
        <end position="398"/>
    </location>
</feature>
<keyword evidence="2" id="KW-0175">Coiled coil</keyword>
<comment type="caution">
    <text evidence="6">The sequence shown here is derived from an EMBL/GenBank/DDBJ whole genome shotgun (WGS) entry which is preliminary data.</text>
</comment>
<comment type="similarity">
    <text evidence="1">Belongs to the membrane fusion protein (MFP) (TC 8.A.1) family.</text>
</comment>
<dbReference type="PANTHER" id="PTHR30469:SF15">
    <property type="entry name" value="HLYD FAMILY OF SECRETION PROTEINS"/>
    <property type="match status" value="1"/>
</dbReference>
<evidence type="ECO:0000256" key="1">
    <source>
        <dbReference type="ARBA" id="ARBA00009477"/>
    </source>
</evidence>
<dbReference type="InterPro" id="IPR058792">
    <property type="entry name" value="Beta-barrel_RND_2"/>
</dbReference>
<organism evidence="6 7">
    <name type="scientific">Inquilinus limosus</name>
    <dbReference type="NCBI Taxonomy" id="171674"/>
    <lineage>
        <taxon>Bacteria</taxon>
        <taxon>Pseudomonadati</taxon>
        <taxon>Pseudomonadota</taxon>
        <taxon>Alphaproteobacteria</taxon>
        <taxon>Rhodospirillales</taxon>
        <taxon>Rhodospirillaceae</taxon>
        <taxon>Inquilinus</taxon>
    </lineage>
</organism>
<evidence type="ECO:0000259" key="5">
    <source>
        <dbReference type="Pfam" id="PF25989"/>
    </source>
</evidence>
<dbReference type="InterPro" id="IPR058637">
    <property type="entry name" value="YknX-like_C"/>
</dbReference>
<dbReference type="SUPFAM" id="SSF111369">
    <property type="entry name" value="HlyD-like secretion proteins"/>
    <property type="match status" value="1"/>
</dbReference>
<dbReference type="InterPro" id="IPR006143">
    <property type="entry name" value="RND_pump_MFP"/>
</dbReference>
<dbReference type="PANTHER" id="PTHR30469">
    <property type="entry name" value="MULTIDRUG RESISTANCE PROTEIN MDTA"/>
    <property type="match status" value="1"/>
</dbReference>
<dbReference type="OrthoDB" id="9813967at2"/>
<dbReference type="Pfam" id="PF25954">
    <property type="entry name" value="Beta-barrel_RND_2"/>
    <property type="match status" value="1"/>
</dbReference>
<feature type="domain" description="Lipoyl-binding" evidence="3">
    <location>
        <begin position="92"/>
        <end position="124"/>
    </location>
</feature>
<feature type="coiled-coil region" evidence="2">
    <location>
        <begin position="189"/>
        <end position="216"/>
    </location>
</feature>
<dbReference type="Gene3D" id="1.10.287.470">
    <property type="entry name" value="Helix hairpin bin"/>
    <property type="match status" value="1"/>
</dbReference>
<reference evidence="7" key="1">
    <citation type="submission" date="2017-05" db="EMBL/GenBank/DDBJ databases">
        <authorList>
            <person name="Macchi M."/>
            <person name="Festa S."/>
            <person name="Coppotelli B.M."/>
            <person name="Morelli I.S."/>
        </authorList>
    </citation>
    <scope>NUCLEOTIDE SEQUENCE [LARGE SCALE GENOMIC DNA]</scope>
    <source>
        <strain evidence="7">I</strain>
    </source>
</reference>
<dbReference type="Proteomes" id="UP000196655">
    <property type="component" value="Unassembled WGS sequence"/>
</dbReference>
<gene>
    <name evidence="6" type="ORF">BWR60_02090</name>
</gene>
<evidence type="ECO:0000313" key="7">
    <source>
        <dbReference type="Proteomes" id="UP000196655"/>
    </source>
</evidence>
<proteinExistence type="inferred from homology"/>
<dbReference type="EMBL" id="NHON01000002">
    <property type="protein sequence ID" value="OWJ68899.1"/>
    <property type="molecule type" value="Genomic_DNA"/>
</dbReference>
<dbReference type="PRINTS" id="PR01490">
    <property type="entry name" value="RTXTOXIND"/>
</dbReference>
<feature type="domain" description="CusB-like beta-barrel" evidence="4">
    <location>
        <begin position="250"/>
        <end position="321"/>
    </location>
</feature>